<evidence type="ECO:0000256" key="2">
    <source>
        <dbReference type="ARBA" id="ARBA00007637"/>
    </source>
</evidence>
<dbReference type="Gene3D" id="3.90.25.10">
    <property type="entry name" value="UDP-galactose 4-epimerase, domain 1"/>
    <property type="match status" value="1"/>
</dbReference>
<proteinExistence type="inferred from homology"/>
<organism evidence="7 8">
    <name type="scientific">Streptomyces hainanensis</name>
    <dbReference type="NCBI Taxonomy" id="402648"/>
    <lineage>
        <taxon>Bacteria</taxon>
        <taxon>Bacillati</taxon>
        <taxon>Actinomycetota</taxon>
        <taxon>Actinomycetes</taxon>
        <taxon>Kitasatosporales</taxon>
        <taxon>Streptomycetaceae</taxon>
        <taxon>Streptomyces</taxon>
    </lineage>
</organism>
<dbReference type="Gene3D" id="3.40.50.720">
    <property type="entry name" value="NAD(P)-binding Rossmann-like Domain"/>
    <property type="match status" value="1"/>
</dbReference>
<feature type="domain" description="NAD-dependent epimerase/dehydratase" evidence="6">
    <location>
        <begin position="1"/>
        <end position="157"/>
    </location>
</feature>
<dbReference type="Pfam" id="PF01370">
    <property type="entry name" value="Epimerase"/>
    <property type="match status" value="1"/>
</dbReference>
<name>A0A4R4SAG2_9ACTN</name>
<evidence type="ECO:0000256" key="4">
    <source>
        <dbReference type="ARBA" id="ARBA00031367"/>
    </source>
</evidence>
<evidence type="ECO:0000313" key="7">
    <source>
        <dbReference type="EMBL" id="TDC59134.1"/>
    </source>
</evidence>
<reference evidence="7 8" key="1">
    <citation type="submission" date="2019-03" db="EMBL/GenBank/DDBJ databases">
        <title>Draft genome sequences of novel Actinobacteria.</title>
        <authorList>
            <person name="Sahin N."/>
            <person name="Ay H."/>
            <person name="Saygin H."/>
        </authorList>
    </citation>
    <scope>NUCLEOTIDE SEQUENCE [LARGE SCALE GENOMIC DNA]</scope>
    <source>
        <strain evidence="7 8">DSM 41900</strain>
    </source>
</reference>
<evidence type="ECO:0000256" key="5">
    <source>
        <dbReference type="ARBA" id="ARBA00033067"/>
    </source>
</evidence>
<dbReference type="AlphaFoldDB" id="A0A4R4SAG2"/>
<sequence length="188" mass="20207">YRENLQGLQILLEAVRGARVPRFVFASSAAVYGTPETDLLTEETPCLPTTPYGETKLAGEWLVRATGRAHGISTACLRAVNVAGTADPLLADTNGASLLPMTFEYLHAGSPARILGDDYPTRDGTCERDFLHVADLAAAHLAAAQALTDQPTPEHLTVNVSRGESVSVREMIRAVCEVTGHTRLRPRT</sequence>
<gene>
    <name evidence="7" type="ORF">E1283_36835</name>
</gene>
<comment type="pathway">
    <text evidence="1">Carbohydrate metabolism; galactose metabolism.</text>
</comment>
<dbReference type="SUPFAM" id="SSF51735">
    <property type="entry name" value="NAD(P)-binding Rossmann-fold domains"/>
    <property type="match status" value="1"/>
</dbReference>
<accession>A0A4R4SAG2</accession>
<dbReference type="InterPro" id="IPR036291">
    <property type="entry name" value="NAD(P)-bd_dom_sf"/>
</dbReference>
<feature type="non-terminal residue" evidence="7">
    <location>
        <position position="1"/>
    </location>
</feature>
<comment type="similarity">
    <text evidence="2">Belongs to the NAD(P)-dependent epimerase/dehydratase family.</text>
</comment>
<dbReference type="PANTHER" id="PTHR43725:SF53">
    <property type="entry name" value="UDP-ARABINOSE 4-EPIMERASE 1"/>
    <property type="match status" value="1"/>
</dbReference>
<dbReference type="OrthoDB" id="9801785at2"/>
<evidence type="ECO:0000259" key="6">
    <source>
        <dbReference type="Pfam" id="PF01370"/>
    </source>
</evidence>
<dbReference type="EMBL" id="SMKI01000924">
    <property type="protein sequence ID" value="TDC59134.1"/>
    <property type="molecule type" value="Genomic_DNA"/>
</dbReference>
<protein>
    <recommendedName>
        <fullName evidence="3">UDP-glucose 4-epimerase</fullName>
    </recommendedName>
    <alternativeName>
        <fullName evidence="5">Galactowaldenase</fullName>
    </alternativeName>
    <alternativeName>
        <fullName evidence="4">UDP-galactose 4-epimerase</fullName>
    </alternativeName>
</protein>
<evidence type="ECO:0000256" key="1">
    <source>
        <dbReference type="ARBA" id="ARBA00004947"/>
    </source>
</evidence>
<feature type="non-terminal residue" evidence="7">
    <location>
        <position position="188"/>
    </location>
</feature>
<dbReference type="PANTHER" id="PTHR43725">
    <property type="entry name" value="UDP-GLUCOSE 4-EPIMERASE"/>
    <property type="match status" value="1"/>
</dbReference>
<dbReference type="GO" id="GO:0033499">
    <property type="term" value="P:galactose catabolic process via UDP-galactose, Leloir pathway"/>
    <property type="evidence" value="ECO:0007669"/>
    <property type="project" value="TreeGrafter"/>
</dbReference>
<keyword evidence="8" id="KW-1185">Reference proteome</keyword>
<evidence type="ECO:0000313" key="8">
    <source>
        <dbReference type="Proteomes" id="UP000295345"/>
    </source>
</evidence>
<comment type="caution">
    <text evidence="7">The sequence shown here is derived from an EMBL/GenBank/DDBJ whole genome shotgun (WGS) entry which is preliminary data.</text>
</comment>
<dbReference type="Proteomes" id="UP000295345">
    <property type="component" value="Unassembled WGS sequence"/>
</dbReference>
<evidence type="ECO:0000256" key="3">
    <source>
        <dbReference type="ARBA" id="ARBA00018569"/>
    </source>
</evidence>
<dbReference type="InterPro" id="IPR001509">
    <property type="entry name" value="Epimerase_deHydtase"/>
</dbReference>
<dbReference type="RefSeq" id="WP_132822463.1">
    <property type="nucleotide sequence ID" value="NZ_SMKI01000924.1"/>
</dbReference>